<proteinExistence type="inferred from homology"/>
<evidence type="ECO:0000256" key="3">
    <source>
        <dbReference type="ARBA" id="ARBA00023006"/>
    </source>
</evidence>
<dbReference type="EMBL" id="ML121538">
    <property type="protein sequence ID" value="RPB25331.1"/>
    <property type="molecule type" value="Genomic_DNA"/>
</dbReference>
<dbReference type="OrthoDB" id="10259639at2759"/>
<accession>A0A3N4LXD0</accession>
<evidence type="ECO:0000313" key="4">
    <source>
        <dbReference type="EMBL" id="RPB25331.1"/>
    </source>
</evidence>
<dbReference type="AlphaFoldDB" id="A0A3N4LXD0"/>
<keyword evidence="5" id="KW-1185">Reference proteome</keyword>
<reference evidence="4 5" key="1">
    <citation type="journal article" date="2018" name="Nat. Ecol. Evol.">
        <title>Pezizomycetes genomes reveal the molecular basis of ectomycorrhizal truffle lifestyle.</title>
        <authorList>
            <person name="Murat C."/>
            <person name="Payen T."/>
            <person name="Noel B."/>
            <person name="Kuo A."/>
            <person name="Morin E."/>
            <person name="Chen J."/>
            <person name="Kohler A."/>
            <person name="Krizsan K."/>
            <person name="Balestrini R."/>
            <person name="Da Silva C."/>
            <person name="Montanini B."/>
            <person name="Hainaut M."/>
            <person name="Levati E."/>
            <person name="Barry K.W."/>
            <person name="Belfiori B."/>
            <person name="Cichocki N."/>
            <person name="Clum A."/>
            <person name="Dockter R.B."/>
            <person name="Fauchery L."/>
            <person name="Guy J."/>
            <person name="Iotti M."/>
            <person name="Le Tacon F."/>
            <person name="Lindquist E.A."/>
            <person name="Lipzen A."/>
            <person name="Malagnac F."/>
            <person name="Mello A."/>
            <person name="Molinier V."/>
            <person name="Miyauchi S."/>
            <person name="Poulain J."/>
            <person name="Riccioni C."/>
            <person name="Rubini A."/>
            <person name="Sitrit Y."/>
            <person name="Splivallo R."/>
            <person name="Traeger S."/>
            <person name="Wang M."/>
            <person name="Zifcakova L."/>
            <person name="Wipf D."/>
            <person name="Zambonelli A."/>
            <person name="Paolocci F."/>
            <person name="Nowrousian M."/>
            <person name="Ottonello S."/>
            <person name="Baldrian P."/>
            <person name="Spatafora J.W."/>
            <person name="Henrissat B."/>
            <person name="Nagy L.G."/>
            <person name="Aury J.M."/>
            <person name="Wincker P."/>
            <person name="Grigoriev I.V."/>
            <person name="Bonfante P."/>
            <person name="Martin F.M."/>
        </authorList>
    </citation>
    <scope>NUCLEOTIDE SEQUENCE [LARGE SCALE GENOMIC DNA]</scope>
    <source>
        <strain evidence="4 5">ATCC MYA-4762</strain>
    </source>
</reference>
<dbReference type="GO" id="GO:0000407">
    <property type="term" value="C:phagophore assembly site"/>
    <property type="evidence" value="ECO:0007669"/>
    <property type="project" value="TreeGrafter"/>
</dbReference>
<dbReference type="InParanoid" id="A0A3N4LXD0"/>
<protein>
    <recommendedName>
        <fullName evidence="2">Autophagy-related protein 101</fullName>
    </recommendedName>
</protein>
<dbReference type="STRING" id="1051890.A0A3N4LXD0"/>
<dbReference type="GO" id="GO:0000045">
    <property type="term" value="P:autophagosome assembly"/>
    <property type="evidence" value="ECO:0007669"/>
    <property type="project" value="TreeGrafter"/>
</dbReference>
<dbReference type="PANTHER" id="PTHR13292:SF0">
    <property type="entry name" value="AUTOPHAGY-RELATED PROTEIN 101"/>
    <property type="match status" value="1"/>
</dbReference>
<name>A0A3N4LXD0_9PEZI</name>
<sequence length="198" mass="22585">MEKPPAFTLDLYADQSLGKDIVKGILSTIFFHRIFPPIKPTTRDLLDLTLPYVDDPELLSQIDEKASALIRSIENTGSGSSSGQIAVQFFERRTPAPTKRINIWFASKAEQEVCWEQWMINVTLVNPRTDAERARIRRTMETNLQKAVMQIISNTTYHRDHIPPIITSDKNPFPYHIIVQPKGDTWTSMMGIMPTWGA</sequence>
<comment type="similarity">
    <text evidence="1">Belongs to the ATG101 family.</text>
</comment>
<dbReference type="Pfam" id="PF07855">
    <property type="entry name" value="ATG101"/>
    <property type="match status" value="1"/>
</dbReference>
<gene>
    <name evidence="4" type="ORF">L211DRAFT_115741</name>
</gene>
<dbReference type="Proteomes" id="UP000267821">
    <property type="component" value="Unassembled WGS sequence"/>
</dbReference>
<dbReference type="InterPro" id="IPR012445">
    <property type="entry name" value="ATG101"/>
</dbReference>
<organism evidence="4 5">
    <name type="scientific">Terfezia boudieri ATCC MYA-4762</name>
    <dbReference type="NCBI Taxonomy" id="1051890"/>
    <lineage>
        <taxon>Eukaryota</taxon>
        <taxon>Fungi</taxon>
        <taxon>Dikarya</taxon>
        <taxon>Ascomycota</taxon>
        <taxon>Pezizomycotina</taxon>
        <taxon>Pezizomycetes</taxon>
        <taxon>Pezizales</taxon>
        <taxon>Pezizaceae</taxon>
        <taxon>Terfezia</taxon>
    </lineage>
</organism>
<dbReference type="PANTHER" id="PTHR13292">
    <property type="entry name" value="AUTOPHAGY-RELATED PROTEIN 101"/>
    <property type="match status" value="1"/>
</dbReference>
<keyword evidence="3" id="KW-0072">Autophagy</keyword>
<dbReference type="GO" id="GO:0019901">
    <property type="term" value="F:protein kinase binding"/>
    <property type="evidence" value="ECO:0007669"/>
    <property type="project" value="TreeGrafter"/>
</dbReference>
<evidence type="ECO:0000256" key="2">
    <source>
        <dbReference type="ARBA" id="ARBA00018874"/>
    </source>
</evidence>
<dbReference type="GO" id="GO:1990316">
    <property type="term" value="C:Atg1/ULK1 kinase complex"/>
    <property type="evidence" value="ECO:0007669"/>
    <property type="project" value="TreeGrafter"/>
</dbReference>
<evidence type="ECO:0000256" key="1">
    <source>
        <dbReference type="ARBA" id="ARBA00007130"/>
    </source>
</evidence>
<evidence type="ECO:0000313" key="5">
    <source>
        <dbReference type="Proteomes" id="UP000267821"/>
    </source>
</evidence>